<reference evidence="3" key="1">
    <citation type="submission" date="2015-10" db="EMBL/GenBank/DDBJ databases">
        <authorList>
            <person name="Ju K.-S."/>
            <person name="Doroghazi J.R."/>
            <person name="Metcalf W.W."/>
        </authorList>
    </citation>
    <scope>NUCLEOTIDE SEQUENCE [LARGE SCALE GENOMIC DNA]</scope>
    <source>
        <strain evidence="3">NRRL 3151</strain>
    </source>
</reference>
<dbReference type="EMBL" id="LLZG01000047">
    <property type="protein sequence ID" value="KUL42758.1"/>
    <property type="molecule type" value="Genomic_DNA"/>
</dbReference>
<dbReference type="RefSeq" id="WP_062700348.1">
    <property type="nucleotide sequence ID" value="NZ_LLZG01000047.1"/>
</dbReference>
<keyword evidence="3" id="KW-1185">Reference proteome</keyword>
<proteinExistence type="predicted"/>
<dbReference type="InterPro" id="IPR033456">
    <property type="entry name" value="DUF5132"/>
</dbReference>
<accession>A0A0X3VDJ3</accession>
<name>A0A0X3VDJ3_9ACTN</name>
<evidence type="ECO:0000313" key="3">
    <source>
        <dbReference type="Proteomes" id="UP000053923"/>
    </source>
</evidence>
<feature type="region of interest" description="Disordered" evidence="1">
    <location>
        <begin position="60"/>
        <end position="90"/>
    </location>
</feature>
<evidence type="ECO:0000256" key="1">
    <source>
        <dbReference type="SAM" id="MobiDB-lite"/>
    </source>
</evidence>
<dbReference type="Pfam" id="PF17195">
    <property type="entry name" value="DUF5132"/>
    <property type="match status" value="1"/>
</dbReference>
<organism evidence="2 3">
    <name type="scientific">Streptomyces regalis</name>
    <dbReference type="NCBI Taxonomy" id="68262"/>
    <lineage>
        <taxon>Bacteria</taxon>
        <taxon>Bacillati</taxon>
        <taxon>Actinomycetota</taxon>
        <taxon>Actinomycetes</taxon>
        <taxon>Kitasatosporales</taxon>
        <taxon>Streptomycetaceae</taxon>
        <taxon>Streptomyces</taxon>
    </lineage>
</organism>
<protein>
    <recommendedName>
        <fullName evidence="4">DUF5132 domain-containing protein</fullName>
    </recommendedName>
</protein>
<comment type="caution">
    <text evidence="2">The sequence shown here is derived from an EMBL/GenBank/DDBJ whole genome shotgun (WGS) entry which is preliminary data.</text>
</comment>
<evidence type="ECO:0000313" key="2">
    <source>
        <dbReference type="EMBL" id="KUL42758.1"/>
    </source>
</evidence>
<dbReference type="OrthoDB" id="4257956at2"/>
<evidence type="ECO:0008006" key="4">
    <source>
        <dbReference type="Google" id="ProtNLM"/>
    </source>
</evidence>
<dbReference type="AlphaFoldDB" id="A0A0X3VDJ3"/>
<sequence>MSPVPVAPFIVGVIAAPLVQRIAKPIARGAVKTSVGLVMDVKHASLRAAEGMRDVVVDAAGKNDAPETASERPTDGVVTPKKRTGAAKAD</sequence>
<feature type="compositionally biased region" description="Basic residues" evidence="1">
    <location>
        <begin position="80"/>
        <end position="90"/>
    </location>
</feature>
<gene>
    <name evidence="2" type="ORF">ADL12_08910</name>
</gene>
<dbReference type="Proteomes" id="UP000053923">
    <property type="component" value="Unassembled WGS sequence"/>
</dbReference>